<feature type="signal peptide" evidence="1">
    <location>
        <begin position="1"/>
        <end position="21"/>
    </location>
</feature>
<dbReference type="Proteomes" id="UP000070501">
    <property type="component" value="Unassembled WGS sequence"/>
</dbReference>
<proteinExistence type="predicted"/>
<organism evidence="2 3">
    <name type="scientific">Microdochium bolleyi</name>
    <dbReference type="NCBI Taxonomy" id="196109"/>
    <lineage>
        <taxon>Eukaryota</taxon>
        <taxon>Fungi</taxon>
        <taxon>Dikarya</taxon>
        <taxon>Ascomycota</taxon>
        <taxon>Pezizomycotina</taxon>
        <taxon>Sordariomycetes</taxon>
        <taxon>Xylariomycetidae</taxon>
        <taxon>Xylariales</taxon>
        <taxon>Microdochiaceae</taxon>
        <taxon>Microdochium</taxon>
    </lineage>
</organism>
<evidence type="ECO:0000256" key="1">
    <source>
        <dbReference type="SAM" id="SignalP"/>
    </source>
</evidence>
<feature type="chain" id="PRO_5007293337" description="IDI-2" evidence="1">
    <location>
        <begin position="22"/>
        <end position="135"/>
    </location>
</feature>
<sequence>MKTSTVLQSLVVLAFSGLAAANPLDQCGAAGVNNVDIASLPEGVDPTDIRKCIEHPLGEARTAIGIAASCPAISSHGCHEGYCWKQCGDSGSNQWCWTAANSGRGDWIRCSSSSQCNTGMSCGVGSNCGSCGCGC</sequence>
<keyword evidence="3" id="KW-1185">Reference proteome</keyword>
<dbReference type="OrthoDB" id="3660930at2759"/>
<evidence type="ECO:0008006" key="4">
    <source>
        <dbReference type="Google" id="ProtNLM"/>
    </source>
</evidence>
<evidence type="ECO:0000313" key="2">
    <source>
        <dbReference type="EMBL" id="KXJ90376.1"/>
    </source>
</evidence>
<dbReference type="AlphaFoldDB" id="A0A136J041"/>
<keyword evidence="1" id="KW-0732">Signal</keyword>
<evidence type="ECO:0000313" key="3">
    <source>
        <dbReference type="Proteomes" id="UP000070501"/>
    </source>
</evidence>
<gene>
    <name evidence="2" type="ORF">Micbo1qcDRAFT_195974</name>
</gene>
<name>A0A136J041_9PEZI</name>
<accession>A0A136J041</accession>
<protein>
    <recommendedName>
        <fullName evidence="4">IDI-2</fullName>
    </recommendedName>
</protein>
<dbReference type="InParanoid" id="A0A136J041"/>
<dbReference type="EMBL" id="KQ964252">
    <property type="protein sequence ID" value="KXJ90376.1"/>
    <property type="molecule type" value="Genomic_DNA"/>
</dbReference>
<reference evidence="3" key="1">
    <citation type="submission" date="2016-02" db="EMBL/GenBank/DDBJ databases">
        <title>Draft genome sequence of Microdochium bolleyi, a fungal endophyte of beachgrass.</title>
        <authorList>
            <consortium name="DOE Joint Genome Institute"/>
            <person name="David A.S."/>
            <person name="May G."/>
            <person name="Haridas S."/>
            <person name="Lim J."/>
            <person name="Wang M."/>
            <person name="Labutti K."/>
            <person name="Lipzen A."/>
            <person name="Barry K."/>
            <person name="Grigoriev I.V."/>
        </authorList>
    </citation>
    <scope>NUCLEOTIDE SEQUENCE [LARGE SCALE GENOMIC DNA]</scope>
    <source>
        <strain evidence="3">J235TASD1</strain>
    </source>
</reference>